<protein>
    <submittedName>
        <fullName evidence="2">Uncharacterized protein</fullName>
    </submittedName>
</protein>
<feature type="compositionally biased region" description="Low complexity" evidence="1">
    <location>
        <begin position="1"/>
        <end position="16"/>
    </location>
</feature>
<keyword evidence="3" id="KW-1185">Reference proteome</keyword>
<organism evidence="2 3">
    <name type="scientific">Lactarius akahatsu</name>
    <dbReference type="NCBI Taxonomy" id="416441"/>
    <lineage>
        <taxon>Eukaryota</taxon>
        <taxon>Fungi</taxon>
        <taxon>Dikarya</taxon>
        <taxon>Basidiomycota</taxon>
        <taxon>Agaricomycotina</taxon>
        <taxon>Agaricomycetes</taxon>
        <taxon>Russulales</taxon>
        <taxon>Russulaceae</taxon>
        <taxon>Lactarius</taxon>
    </lineage>
</organism>
<proteinExistence type="predicted"/>
<dbReference type="EMBL" id="JAKELL010000056">
    <property type="protein sequence ID" value="KAH8986212.1"/>
    <property type="molecule type" value="Genomic_DNA"/>
</dbReference>
<evidence type="ECO:0000313" key="3">
    <source>
        <dbReference type="Proteomes" id="UP001201163"/>
    </source>
</evidence>
<evidence type="ECO:0000256" key="1">
    <source>
        <dbReference type="SAM" id="MobiDB-lite"/>
    </source>
</evidence>
<feature type="region of interest" description="Disordered" evidence="1">
    <location>
        <begin position="1"/>
        <end position="31"/>
    </location>
</feature>
<comment type="caution">
    <text evidence="2">The sequence shown here is derived from an EMBL/GenBank/DDBJ whole genome shotgun (WGS) entry which is preliminary data.</text>
</comment>
<gene>
    <name evidence="2" type="ORF">EDB92DRAFT_1880223</name>
</gene>
<sequence>MDTTTDTATATTATTDGPPPPTLTLTMSAPRGPLEYLKPRNGRSLCFKKQSVPDPLLVSFAKDLPWLVRTWDDSSPEWSPLAVVFYIQGELITLKHWPTVCRYGKPS</sequence>
<dbReference type="AlphaFoldDB" id="A0AAD4QB46"/>
<dbReference type="Proteomes" id="UP001201163">
    <property type="component" value="Unassembled WGS sequence"/>
</dbReference>
<evidence type="ECO:0000313" key="2">
    <source>
        <dbReference type="EMBL" id="KAH8986212.1"/>
    </source>
</evidence>
<reference evidence="2" key="1">
    <citation type="submission" date="2022-01" db="EMBL/GenBank/DDBJ databases">
        <title>Comparative genomics reveals a dynamic genome evolution in the ectomycorrhizal milk-cap (Lactarius) mushrooms.</title>
        <authorList>
            <consortium name="DOE Joint Genome Institute"/>
            <person name="Lebreton A."/>
            <person name="Tang N."/>
            <person name="Kuo A."/>
            <person name="LaButti K."/>
            <person name="Drula E."/>
            <person name="Barry K."/>
            <person name="Clum A."/>
            <person name="Lipzen A."/>
            <person name="Mousain D."/>
            <person name="Ng V."/>
            <person name="Wang R."/>
            <person name="Wang X."/>
            <person name="Dai Y."/>
            <person name="Henrissat B."/>
            <person name="Grigoriev I.V."/>
            <person name="Guerin-Laguette A."/>
            <person name="Yu F."/>
            <person name="Martin F.M."/>
        </authorList>
    </citation>
    <scope>NUCLEOTIDE SEQUENCE</scope>
    <source>
        <strain evidence="2">QP</strain>
    </source>
</reference>
<name>A0AAD4QB46_9AGAM</name>
<accession>A0AAD4QB46</accession>